<feature type="domain" description="Glycosyl transferase 64" evidence="6">
    <location>
        <begin position="109"/>
        <end position="348"/>
    </location>
</feature>
<dbReference type="PANTHER" id="PTHR48261">
    <property type="entry name" value="ACETYLGLUCOSAMINYLTRANSFERASE"/>
    <property type="match status" value="1"/>
</dbReference>
<keyword evidence="4" id="KW-1015">Disulfide bond</keyword>
<keyword evidence="2" id="KW-0808">Transferase</keyword>
<feature type="transmembrane region" description="Helical" evidence="5">
    <location>
        <begin position="39"/>
        <end position="57"/>
    </location>
</feature>
<keyword evidence="8" id="KW-1185">Reference proteome</keyword>
<dbReference type="GeneID" id="70291177"/>
<dbReference type="OrthoDB" id="1733656at2759"/>
<organism evidence="7 8">
    <name type="scientific">Emericellopsis atlantica</name>
    <dbReference type="NCBI Taxonomy" id="2614577"/>
    <lineage>
        <taxon>Eukaryota</taxon>
        <taxon>Fungi</taxon>
        <taxon>Dikarya</taxon>
        <taxon>Ascomycota</taxon>
        <taxon>Pezizomycotina</taxon>
        <taxon>Sordariomycetes</taxon>
        <taxon>Hypocreomycetidae</taxon>
        <taxon>Hypocreales</taxon>
        <taxon>Bionectriaceae</taxon>
        <taxon>Emericellopsis</taxon>
    </lineage>
</organism>
<sequence>MDTAKSPEDGWSDLPVYDASKRSMATIVGGRLRRISRTGLYVALASVMSIVGLYLLSQLDYHGPPTFARLDDKVAPHETPDCSPRYNISSMDIWNKATVRYNHLMDDKFTIAIQTYRRPDQLKATLDLLLAPEIPSLHEIVIIWNDLETPTPPDFTSDHNVTVRHRMSTANSLNQKLLPDAGFQTQAVLLSDDDVHYDAADLDFVFQQWRAHGRNRLTGAFARCVDQNPESGEWQYGWCKGHEAYSMVLTGLSFVHMAFLDYYSSEDPLMTRVREYVDEHFNCEDIAMNFVTSMLTCEGPLQVSGLHRPTNEAPPAGISTKPGHLEARHVCINSYVAMFGHMPLVETSEYISRGYVSG</sequence>
<dbReference type="GO" id="GO:0016757">
    <property type="term" value="F:glycosyltransferase activity"/>
    <property type="evidence" value="ECO:0007669"/>
    <property type="project" value="InterPro"/>
</dbReference>
<name>A0A9P7ZQ25_9HYPO</name>
<dbReference type="GO" id="GO:0016020">
    <property type="term" value="C:membrane"/>
    <property type="evidence" value="ECO:0007669"/>
    <property type="project" value="UniProtKB-SubCell"/>
</dbReference>
<evidence type="ECO:0000313" key="8">
    <source>
        <dbReference type="Proteomes" id="UP000887229"/>
    </source>
</evidence>
<dbReference type="Gene3D" id="3.90.550.10">
    <property type="entry name" value="Spore Coat Polysaccharide Biosynthesis Protein SpsA, Chain A"/>
    <property type="match status" value="1"/>
</dbReference>
<comment type="caution">
    <text evidence="7">The sequence shown here is derived from an EMBL/GenBank/DDBJ whole genome shotgun (WGS) entry which is preliminary data.</text>
</comment>
<dbReference type="AlphaFoldDB" id="A0A9P7ZQ25"/>
<dbReference type="PANTHER" id="PTHR48261:SF2">
    <property type="entry name" value="ACETYLGLUCOSAMINYLTRANSFERASE"/>
    <property type="match status" value="1"/>
</dbReference>
<dbReference type="EMBL" id="MU251248">
    <property type="protein sequence ID" value="KAG9256234.1"/>
    <property type="molecule type" value="Genomic_DNA"/>
</dbReference>
<gene>
    <name evidence="7" type="ORF">F5Z01DRAFT_499465</name>
</gene>
<evidence type="ECO:0000256" key="4">
    <source>
        <dbReference type="ARBA" id="ARBA00023157"/>
    </source>
</evidence>
<evidence type="ECO:0000259" key="6">
    <source>
        <dbReference type="Pfam" id="PF09258"/>
    </source>
</evidence>
<dbReference type="RefSeq" id="XP_046120158.1">
    <property type="nucleotide sequence ID" value="XM_046260274.1"/>
</dbReference>
<dbReference type="Pfam" id="PF09258">
    <property type="entry name" value="Glyco_transf_64"/>
    <property type="match status" value="1"/>
</dbReference>
<keyword evidence="5" id="KW-0812">Transmembrane</keyword>
<accession>A0A9P7ZQ25</accession>
<evidence type="ECO:0000313" key="7">
    <source>
        <dbReference type="EMBL" id="KAG9256234.1"/>
    </source>
</evidence>
<dbReference type="InterPro" id="IPR029044">
    <property type="entry name" value="Nucleotide-diphossugar_trans"/>
</dbReference>
<evidence type="ECO:0000256" key="1">
    <source>
        <dbReference type="ARBA" id="ARBA00004370"/>
    </source>
</evidence>
<keyword evidence="5" id="KW-1133">Transmembrane helix</keyword>
<proteinExistence type="predicted"/>
<dbReference type="InterPro" id="IPR015338">
    <property type="entry name" value="GT64_dom"/>
</dbReference>
<evidence type="ECO:0000256" key="3">
    <source>
        <dbReference type="ARBA" id="ARBA00023136"/>
    </source>
</evidence>
<protein>
    <submittedName>
        <fullName evidence="7">Glycosyltransferase family 64 protein</fullName>
    </submittedName>
</protein>
<comment type="subcellular location">
    <subcellularLocation>
        <location evidence="1">Membrane</location>
    </subcellularLocation>
</comment>
<reference evidence="7" key="1">
    <citation type="journal article" date="2021" name="IMA Fungus">
        <title>Genomic characterization of three marine fungi, including Emericellopsis atlantica sp. nov. with signatures of a generalist lifestyle and marine biomass degradation.</title>
        <authorList>
            <person name="Hagestad O.C."/>
            <person name="Hou L."/>
            <person name="Andersen J.H."/>
            <person name="Hansen E.H."/>
            <person name="Altermark B."/>
            <person name="Li C."/>
            <person name="Kuhnert E."/>
            <person name="Cox R.J."/>
            <person name="Crous P.W."/>
            <person name="Spatafora J.W."/>
            <person name="Lail K."/>
            <person name="Amirebrahimi M."/>
            <person name="Lipzen A."/>
            <person name="Pangilinan J."/>
            <person name="Andreopoulos W."/>
            <person name="Hayes R.D."/>
            <person name="Ng V."/>
            <person name="Grigoriev I.V."/>
            <person name="Jackson S.A."/>
            <person name="Sutton T.D.S."/>
            <person name="Dobson A.D.W."/>
            <person name="Rama T."/>
        </authorList>
    </citation>
    <scope>NUCLEOTIDE SEQUENCE</scope>
    <source>
        <strain evidence="7">TS7</strain>
    </source>
</reference>
<dbReference type="Proteomes" id="UP000887229">
    <property type="component" value="Unassembled WGS sequence"/>
</dbReference>
<evidence type="ECO:0000256" key="2">
    <source>
        <dbReference type="ARBA" id="ARBA00022679"/>
    </source>
</evidence>
<evidence type="ECO:0000256" key="5">
    <source>
        <dbReference type="SAM" id="Phobius"/>
    </source>
</evidence>
<dbReference type="SUPFAM" id="SSF53448">
    <property type="entry name" value="Nucleotide-diphospho-sugar transferases"/>
    <property type="match status" value="1"/>
</dbReference>
<keyword evidence="3 5" id="KW-0472">Membrane</keyword>
<dbReference type="InterPro" id="IPR004263">
    <property type="entry name" value="Exostosin"/>
</dbReference>